<organism evidence="10 11">
    <name type="scientific">Allopontixanthobacter sediminis</name>
    <dbReference type="NCBI Taxonomy" id="1689985"/>
    <lineage>
        <taxon>Bacteria</taxon>
        <taxon>Pseudomonadati</taxon>
        <taxon>Pseudomonadota</taxon>
        <taxon>Alphaproteobacteria</taxon>
        <taxon>Sphingomonadales</taxon>
        <taxon>Erythrobacteraceae</taxon>
        <taxon>Allopontixanthobacter</taxon>
    </lineage>
</organism>
<evidence type="ECO:0000256" key="5">
    <source>
        <dbReference type="ARBA" id="ARBA00023136"/>
    </source>
</evidence>
<evidence type="ECO:0000256" key="3">
    <source>
        <dbReference type="ARBA" id="ARBA00022692"/>
    </source>
</evidence>
<comment type="subcellular location">
    <subcellularLocation>
        <location evidence="1">Cell membrane</location>
        <topology evidence="1">Multi-pass membrane protein</topology>
    </subcellularLocation>
</comment>
<dbReference type="OrthoDB" id="7411292at2"/>
<dbReference type="AlphaFoldDB" id="A0A845B529"/>
<keyword evidence="5 8" id="KW-0472">Membrane</keyword>
<gene>
    <name evidence="10" type="ORF">GRI65_09210</name>
</gene>
<feature type="domain" description="Polysaccharide chain length determinant N-terminal" evidence="9">
    <location>
        <begin position="18"/>
        <end position="102"/>
    </location>
</feature>
<reference evidence="10 11" key="1">
    <citation type="submission" date="2019-12" db="EMBL/GenBank/DDBJ databases">
        <title>Genomic-based taxomic classification of the family Erythrobacteraceae.</title>
        <authorList>
            <person name="Xu L."/>
        </authorList>
    </citation>
    <scope>NUCLEOTIDE SEQUENCE [LARGE SCALE GENOMIC DNA]</scope>
    <source>
        <strain evidence="10 11">KCTC 42453</strain>
    </source>
</reference>
<feature type="compositionally biased region" description="Basic and acidic residues" evidence="7">
    <location>
        <begin position="382"/>
        <end position="392"/>
    </location>
</feature>
<dbReference type="Proteomes" id="UP000431922">
    <property type="component" value="Unassembled WGS sequence"/>
</dbReference>
<feature type="coiled-coil region" evidence="6">
    <location>
        <begin position="185"/>
        <end position="212"/>
    </location>
</feature>
<dbReference type="InterPro" id="IPR003856">
    <property type="entry name" value="LPS_length_determ_N"/>
</dbReference>
<keyword evidence="3 8" id="KW-0812">Transmembrane</keyword>
<evidence type="ECO:0000256" key="1">
    <source>
        <dbReference type="ARBA" id="ARBA00004651"/>
    </source>
</evidence>
<feature type="transmembrane region" description="Helical" evidence="8">
    <location>
        <begin position="410"/>
        <end position="434"/>
    </location>
</feature>
<dbReference type="Pfam" id="PF02706">
    <property type="entry name" value="Wzz"/>
    <property type="match status" value="1"/>
</dbReference>
<dbReference type="PANTHER" id="PTHR32309:SF13">
    <property type="entry name" value="FERRIC ENTEROBACTIN TRANSPORT PROTEIN FEPE"/>
    <property type="match status" value="1"/>
</dbReference>
<dbReference type="EMBL" id="WTYL01000002">
    <property type="protein sequence ID" value="MXP44632.1"/>
    <property type="molecule type" value="Genomic_DNA"/>
</dbReference>
<proteinExistence type="predicted"/>
<dbReference type="PANTHER" id="PTHR32309">
    <property type="entry name" value="TYROSINE-PROTEIN KINASE"/>
    <property type="match status" value="1"/>
</dbReference>
<dbReference type="RefSeq" id="WP_160756204.1">
    <property type="nucleotide sequence ID" value="NZ_WTYL01000002.1"/>
</dbReference>
<feature type="region of interest" description="Disordered" evidence="7">
    <location>
        <begin position="380"/>
        <end position="401"/>
    </location>
</feature>
<feature type="transmembrane region" description="Helical" evidence="8">
    <location>
        <begin position="30"/>
        <end position="49"/>
    </location>
</feature>
<dbReference type="InterPro" id="IPR050445">
    <property type="entry name" value="Bact_polysacc_biosynth/exp"/>
</dbReference>
<protein>
    <submittedName>
        <fullName evidence="10">Lipopolysaccharide biosynthesis protein</fullName>
    </submittedName>
</protein>
<evidence type="ECO:0000259" key="9">
    <source>
        <dbReference type="Pfam" id="PF02706"/>
    </source>
</evidence>
<evidence type="ECO:0000256" key="7">
    <source>
        <dbReference type="SAM" id="MobiDB-lite"/>
    </source>
</evidence>
<keyword evidence="4 8" id="KW-1133">Transmembrane helix</keyword>
<keyword evidence="6" id="KW-0175">Coiled coil</keyword>
<evidence type="ECO:0000256" key="6">
    <source>
        <dbReference type="SAM" id="Coils"/>
    </source>
</evidence>
<keyword evidence="2" id="KW-1003">Cell membrane</keyword>
<evidence type="ECO:0000256" key="4">
    <source>
        <dbReference type="ARBA" id="ARBA00022989"/>
    </source>
</evidence>
<name>A0A845B529_9SPHN</name>
<dbReference type="GO" id="GO:0005886">
    <property type="term" value="C:plasma membrane"/>
    <property type="evidence" value="ECO:0007669"/>
    <property type="project" value="UniProtKB-SubCell"/>
</dbReference>
<accession>A0A845B529</accession>
<sequence>MSDAGYDNEEDQGGNLLAHLPTILKERYRWLLVPTILCLIAGIAASFLLPEVYRSTATLLVESPQLPEDVIGTQELDIVDQRIAKIRQQVLSRPRLIELIQKHRLYNDEKAGGSLSEIIEEMRDATTIEAVSSEFQGGGRAATIAFALNFDYKAAPQAQAVAQDMTEQILLIDATKSSEQAANTVQFLTDQATALQSQIGELEATIETIKAQNGLALSSAGTMFMGGSGSSYDAQIIAFQRDNALLAAQREARKSSPERDPVVAGAEAELAAARARYSDDHPDIAFAKRRLAEAKRLAESKFDKLPADTIDQQISSNNAQIAALQSAKAQEIGRLATAQSAQARAPLVQEEIAQQQQKLEALNTQYEGVSTRLLAAQASSKAESEQKGERLSVIDPPVVPDSPRSPNRPLLIAGGLAFGLGLGLFLVLLVELYYRPIRDMLDIRAVTGSMPLVSIPTIDPVTTDRPTFFKRLLRFFPFPSRALHRTNS</sequence>
<evidence type="ECO:0000313" key="10">
    <source>
        <dbReference type="EMBL" id="MXP44632.1"/>
    </source>
</evidence>
<evidence type="ECO:0000313" key="11">
    <source>
        <dbReference type="Proteomes" id="UP000431922"/>
    </source>
</evidence>
<comment type="caution">
    <text evidence="10">The sequence shown here is derived from an EMBL/GenBank/DDBJ whole genome shotgun (WGS) entry which is preliminary data.</text>
</comment>
<dbReference type="GO" id="GO:0004713">
    <property type="term" value="F:protein tyrosine kinase activity"/>
    <property type="evidence" value="ECO:0007669"/>
    <property type="project" value="TreeGrafter"/>
</dbReference>
<keyword evidence="11" id="KW-1185">Reference proteome</keyword>
<feature type="coiled-coil region" evidence="6">
    <location>
        <begin position="338"/>
        <end position="372"/>
    </location>
</feature>
<evidence type="ECO:0000256" key="2">
    <source>
        <dbReference type="ARBA" id="ARBA00022475"/>
    </source>
</evidence>
<evidence type="ECO:0000256" key="8">
    <source>
        <dbReference type="SAM" id="Phobius"/>
    </source>
</evidence>